<keyword evidence="5" id="KW-0998">Cell outer membrane</keyword>
<dbReference type="SUPFAM" id="SSF48452">
    <property type="entry name" value="TPR-like"/>
    <property type="match status" value="1"/>
</dbReference>
<gene>
    <name evidence="9" type="ORF">HGP29_11085</name>
</gene>
<dbReference type="Proteomes" id="UP000585050">
    <property type="component" value="Unassembled WGS sequence"/>
</dbReference>
<dbReference type="InterPro" id="IPR033985">
    <property type="entry name" value="SusD-like_N"/>
</dbReference>
<protein>
    <submittedName>
        <fullName evidence="9">RagB/SusD family nutrient uptake outer membrane protein</fullName>
    </submittedName>
</protein>
<dbReference type="AlphaFoldDB" id="A0A7X8SK62"/>
<comment type="subcellular location">
    <subcellularLocation>
        <location evidence="1">Cell outer membrane</location>
    </subcellularLocation>
</comment>
<evidence type="ECO:0000256" key="1">
    <source>
        <dbReference type="ARBA" id="ARBA00004442"/>
    </source>
</evidence>
<dbReference type="GO" id="GO:0009279">
    <property type="term" value="C:cell outer membrane"/>
    <property type="evidence" value="ECO:0007669"/>
    <property type="project" value="UniProtKB-SubCell"/>
</dbReference>
<sequence length="525" mass="58701">MKKSVIILLVLVGLISSCSLLKEEPKVQITTDDFYKTEADAIAAINGAYASMKQTNAYYRQLYISNMYASSDQGTSSFKHTDYYNGILSSTHSTLTDAWNAIYTSIKDANNVIARVPAIEMNDALKNRIIGEARFLRGLHYFNLVRSFGEVPLRTTPAEQGEDEIGLPTSTVDVVYRQIISDLKFASENCWGLEETVEGKVNEIGRVTNAAAEGLLAKVYLHMASSTRNALIGNEGLKIYESIGSNYGQYYDSAYVYADKALNRPKYALVTNANDYQFIFHSTNGNNREMLFEIQNAPVSGQGSAITNLFTPQGSGLSAGTWGGTNSIKSGFINKNIDKTDQRYLLSIIQEYTANGRTYVINAGKAGYDIYEGEERVGVLYQVYTSKYVDREATSDATAQQNWHVLRLADVHLIRAEAAAEKLKDPSMAEYDINILRERVEMDEFFQGSGMSMNDFRTFIMRERGVELMAEGNRWFDLTRMGMLEELVKSAFDPNNQGLIQGVRGPEDYQWPIPETEKAANENIN</sequence>
<comment type="caution">
    <text evidence="9">The sequence shown here is derived from an EMBL/GenBank/DDBJ whole genome shotgun (WGS) entry which is preliminary data.</text>
</comment>
<evidence type="ECO:0000259" key="8">
    <source>
        <dbReference type="Pfam" id="PF14322"/>
    </source>
</evidence>
<accession>A0A7X8SK62</accession>
<reference evidence="9 10" key="1">
    <citation type="submission" date="2020-04" db="EMBL/GenBank/DDBJ databases">
        <title>Flammeovirga sp. SR4, a novel species isolated from seawater.</title>
        <authorList>
            <person name="Wang X."/>
        </authorList>
    </citation>
    <scope>NUCLEOTIDE SEQUENCE [LARGE SCALE GENOMIC DNA]</scope>
    <source>
        <strain evidence="9 10">SR4</strain>
    </source>
</reference>
<dbReference type="Gene3D" id="1.25.40.390">
    <property type="match status" value="1"/>
</dbReference>
<evidence type="ECO:0000313" key="10">
    <source>
        <dbReference type="Proteomes" id="UP000585050"/>
    </source>
</evidence>
<name>A0A7X8SK62_9BACT</name>
<feature type="region of interest" description="Disordered" evidence="6">
    <location>
        <begin position="505"/>
        <end position="525"/>
    </location>
</feature>
<dbReference type="PROSITE" id="PS51257">
    <property type="entry name" value="PROKAR_LIPOPROTEIN"/>
    <property type="match status" value="1"/>
</dbReference>
<evidence type="ECO:0000256" key="5">
    <source>
        <dbReference type="ARBA" id="ARBA00023237"/>
    </source>
</evidence>
<keyword evidence="10" id="KW-1185">Reference proteome</keyword>
<dbReference type="Pfam" id="PF07980">
    <property type="entry name" value="SusD_RagB"/>
    <property type="match status" value="1"/>
</dbReference>
<keyword evidence="3" id="KW-0732">Signal</keyword>
<dbReference type="CDD" id="cd08977">
    <property type="entry name" value="SusD"/>
    <property type="match status" value="1"/>
</dbReference>
<evidence type="ECO:0000259" key="7">
    <source>
        <dbReference type="Pfam" id="PF07980"/>
    </source>
</evidence>
<evidence type="ECO:0000256" key="6">
    <source>
        <dbReference type="SAM" id="MobiDB-lite"/>
    </source>
</evidence>
<dbReference type="InterPro" id="IPR011990">
    <property type="entry name" value="TPR-like_helical_dom_sf"/>
</dbReference>
<dbReference type="Pfam" id="PF14322">
    <property type="entry name" value="SusD-like_3"/>
    <property type="match status" value="1"/>
</dbReference>
<dbReference type="EMBL" id="JABAIL010000003">
    <property type="protein sequence ID" value="NLR91755.1"/>
    <property type="molecule type" value="Genomic_DNA"/>
</dbReference>
<feature type="domain" description="RagB/SusD" evidence="7">
    <location>
        <begin position="313"/>
        <end position="523"/>
    </location>
</feature>
<evidence type="ECO:0000256" key="2">
    <source>
        <dbReference type="ARBA" id="ARBA00006275"/>
    </source>
</evidence>
<evidence type="ECO:0000256" key="3">
    <source>
        <dbReference type="ARBA" id="ARBA00022729"/>
    </source>
</evidence>
<dbReference type="InterPro" id="IPR012944">
    <property type="entry name" value="SusD_RagB_dom"/>
</dbReference>
<feature type="domain" description="SusD-like N-terminal" evidence="8">
    <location>
        <begin position="43"/>
        <end position="221"/>
    </location>
</feature>
<comment type="similarity">
    <text evidence="2">Belongs to the SusD family.</text>
</comment>
<feature type="compositionally biased region" description="Basic and acidic residues" evidence="6">
    <location>
        <begin position="515"/>
        <end position="525"/>
    </location>
</feature>
<evidence type="ECO:0000313" key="9">
    <source>
        <dbReference type="EMBL" id="NLR91755.1"/>
    </source>
</evidence>
<dbReference type="RefSeq" id="WP_168882470.1">
    <property type="nucleotide sequence ID" value="NZ_JABAIL010000003.1"/>
</dbReference>
<organism evidence="9 10">
    <name type="scientific">Flammeovirga agarivorans</name>
    <dbReference type="NCBI Taxonomy" id="2726742"/>
    <lineage>
        <taxon>Bacteria</taxon>
        <taxon>Pseudomonadati</taxon>
        <taxon>Bacteroidota</taxon>
        <taxon>Cytophagia</taxon>
        <taxon>Cytophagales</taxon>
        <taxon>Flammeovirgaceae</taxon>
        <taxon>Flammeovirga</taxon>
    </lineage>
</organism>
<proteinExistence type="inferred from homology"/>
<keyword evidence="4" id="KW-0472">Membrane</keyword>
<evidence type="ECO:0000256" key="4">
    <source>
        <dbReference type="ARBA" id="ARBA00023136"/>
    </source>
</evidence>